<evidence type="ECO:0000313" key="2">
    <source>
        <dbReference type="EMBL" id="MDC3421609.1"/>
    </source>
</evidence>
<dbReference type="InterPro" id="IPR025906">
    <property type="entry name" value="YjfB_motility"/>
</dbReference>
<dbReference type="Proteomes" id="UP001145072">
    <property type="component" value="Unassembled WGS sequence"/>
</dbReference>
<keyword evidence="3" id="KW-1185">Reference proteome</keyword>
<sequence>MSMTLSQSQVQQQASLSVMKRAMDQSEGSADFINKMMSDGNAQALQQIAQPHLGGNIDLKG</sequence>
<name>A0A9X3WQP8_9BACI</name>
<comment type="caution">
    <text evidence="2">The sequence shown here is derived from an EMBL/GenBank/DDBJ whole genome shotgun (WGS) entry which is preliminary data.</text>
</comment>
<accession>A0A9X3WQP8</accession>
<dbReference type="Pfam" id="PF14070">
    <property type="entry name" value="YjfB_motility"/>
    <property type="match status" value="1"/>
</dbReference>
<proteinExistence type="predicted"/>
<evidence type="ECO:0000256" key="1">
    <source>
        <dbReference type="SAM" id="MobiDB-lite"/>
    </source>
</evidence>
<protein>
    <submittedName>
        <fullName evidence="2">Motility protein</fullName>
    </submittedName>
</protein>
<feature type="compositionally biased region" description="Low complexity" evidence="1">
    <location>
        <begin position="1"/>
        <end position="19"/>
    </location>
</feature>
<gene>
    <name evidence="2" type="ORF">NC661_14645</name>
</gene>
<organism evidence="2 3">
    <name type="scientific">Aquibacillus koreensis</name>
    <dbReference type="NCBI Taxonomy" id="279446"/>
    <lineage>
        <taxon>Bacteria</taxon>
        <taxon>Bacillati</taxon>
        <taxon>Bacillota</taxon>
        <taxon>Bacilli</taxon>
        <taxon>Bacillales</taxon>
        <taxon>Bacillaceae</taxon>
        <taxon>Aquibacillus</taxon>
    </lineage>
</organism>
<dbReference type="AlphaFoldDB" id="A0A9X3WQP8"/>
<feature type="region of interest" description="Disordered" evidence="1">
    <location>
        <begin position="1"/>
        <end position="34"/>
    </location>
</feature>
<reference evidence="2" key="1">
    <citation type="submission" date="2022-06" db="EMBL/GenBank/DDBJ databases">
        <title>Aquibacillus sp. a new bacterium isolated from soil saline samples.</title>
        <authorList>
            <person name="Galisteo C."/>
            <person name="De La Haba R."/>
            <person name="Sanchez-Porro C."/>
            <person name="Ventosa A."/>
        </authorList>
    </citation>
    <scope>NUCLEOTIDE SEQUENCE</scope>
    <source>
        <strain evidence="2">JCM 12387</strain>
    </source>
</reference>
<dbReference type="EMBL" id="JAMQJZ010000012">
    <property type="protein sequence ID" value="MDC3421609.1"/>
    <property type="molecule type" value="Genomic_DNA"/>
</dbReference>
<evidence type="ECO:0000313" key="3">
    <source>
        <dbReference type="Proteomes" id="UP001145072"/>
    </source>
</evidence>